<dbReference type="GeneID" id="54422660"/>
<evidence type="ECO:0000313" key="1">
    <source>
        <dbReference type="EMBL" id="KAF1817320.1"/>
    </source>
</evidence>
<protein>
    <recommendedName>
        <fullName evidence="4">F-box domain-containing protein</fullName>
    </recommendedName>
</protein>
<evidence type="ECO:0000313" key="3">
    <source>
        <dbReference type="RefSeq" id="XP_033538951.1"/>
    </source>
</evidence>
<proteinExistence type="predicted"/>
<gene>
    <name evidence="1 3" type="ORF">P152DRAFT_486873</name>
</gene>
<dbReference type="Proteomes" id="UP000504638">
    <property type="component" value="Unplaced"/>
</dbReference>
<dbReference type="EMBL" id="ML975149">
    <property type="protein sequence ID" value="KAF1817320.1"/>
    <property type="molecule type" value="Genomic_DNA"/>
</dbReference>
<organism evidence="1">
    <name type="scientific">Eremomyces bilateralis CBS 781.70</name>
    <dbReference type="NCBI Taxonomy" id="1392243"/>
    <lineage>
        <taxon>Eukaryota</taxon>
        <taxon>Fungi</taxon>
        <taxon>Dikarya</taxon>
        <taxon>Ascomycota</taxon>
        <taxon>Pezizomycotina</taxon>
        <taxon>Dothideomycetes</taxon>
        <taxon>Dothideomycetes incertae sedis</taxon>
        <taxon>Eremomycetales</taxon>
        <taxon>Eremomycetaceae</taxon>
        <taxon>Eremomyces</taxon>
    </lineage>
</organism>
<dbReference type="AlphaFoldDB" id="A0A6G1GHH6"/>
<dbReference type="RefSeq" id="XP_033538951.1">
    <property type="nucleotide sequence ID" value="XM_033682090.1"/>
</dbReference>
<evidence type="ECO:0000313" key="2">
    <source>
        <dbReference type="Proteomes" id="UP000504638"/>
    </source>
</evidence>
<sequence length="178" mass="20692">MNQNKLNLEDLNDDVLCVVADHLSGNDLATLRYTSRRLAAGTARSFRARFVVHRRLVFSEYPLQREVLRLISRPYLRKQVRTLTIQSHHCWCITAWYTQTMPSLVALLELVNPRTIRIQLEPSRSECPLLYTLSQEWEVGVKLLKAAVKEASGCQSTEVIVEEPYMPLFDYNTRYAEY</sequence>
<reference evidence="1 3" key="1">
    <citation type="submission" date="2020-01" db="EMBL/GenBank/DDBJ databases">
        <authorList>
            <consortium name="DOE Joint Genome Institute"/>
            <person name="Haridas S."/>
            <person name="Albert R."/>
            <person name="Binder M."/>
            <person name="Bloem J."/>
            <person name="Labutti K."/>
            <person name="Salamov A."/>
            <person name="Andreopoulos B."/>
            <person name="Baker S.E."/>
            <person name="Barry K."/>
            <person name="Bills G."/>
            <person name="Bluhm B.H."/>
            <person name="Cannon C."/>
            <person name="Castanera R."/>
            <person name="Culley D.E."/>
            <person name="Daum C."/>
            <person name="Ezra D."/>
            <person name="Gonzalez J.B."/>
            <person name="Henrissat B."/>
            <person name="Kuo A."/>
            <person name="Liang C."/>
            <person name="Lipzen A."/>
            <person name="Lutzoni F."/>
            <person name="Magnuson J."/>
            <person name="Mondo S."/>
            <person name="Nolan M."/>
            <person name="Ohm R."/>
            <person name="Pangilinan J."/>
            <person name="Park H.-J."/>
            <person name="Ramirez L."/>
            <person name="Alfaro M."/>
            <person name="Sun H."/>
            <person name="Tritt A."/>
            <person name="Yoshinaga Y."/>
            <person name="Zwiers L.-H."/>
            <person name="Turgeon B.G."/>
            <person name="Goodwin S.B."/>
            <person name="Spatafora J.W."/>
            <person name="Crous P.W."/>
            <person name="Grigoriev I.V."/>
        </authorList>
    </citation>
    <scope>NUCLEOTIDE SEQUENCE</scope>
    <source>
        <strain evidence="1 3">CBS 781.70</strain>
    </source>
</reference>
<keyword evidence="2" id="KW-1185">Reference proteome</keyword>
<reference evidence="3" key="3">
    <citation type="submission" date="2025-04" db="UniProtKB">
        <authorList>
            <consortium name="RefSeq"/>
        </authorList>
    </citation>
    <scope>IDENTIFICATION</scope>
    <source>
        <strain evidence="3">CBS 781.70</strain>
    </source>
</reference>
<name>A0A6G1GHH6_9PEZI</name>
<reference evidence="3" key="2">
    <citation type="submission" date="2020-04" db="EMBL/GenBank/DDBJ databases">
        <authorList>
            <consortium name="NCBI Genome Project"/>
        </authorList>
    </citation>
    <scope>NUCLEOTIDE SEQUENCE</scope>
    <source>
        <strain evidence="3">CBS 781.70</strain>
    </source>
</reference>
<accession>A0A6G1GHH6</accession>
<evidence type="ECO:0008006" key="4">
    <source>
        <dbReference type="Google" id="ProtNLM"/>
    </source>
</evidence>